<dbReference type="CDD" id="cd00186">
    <property type="entry name" value="TOP1Ac"/>
    <property type="match status" value="1"/>
</dbReference>
<keyword evidence="5" id="KW-0799">Topoisomerase</keyword>
<dbReference type="GO" id="GO:0046872">
    <property type="term" value="F:metal ion binding"/>
    <property type="evidence" value="ECO:0007669"/>
    <property type="project" value="UniProtKB-KW"/>
</dbReference>
<keyword evidence="4" id="KW-0479">Metal-binding</keyword>
<evidence type="ECO:0000256" key="4">
    <source>
        <dbReference type="ARBA" id="ARBA00022723"/>
    </source>
</evidence>
<feature type="domain" description="Topo IA-type catalytic" evidence="13">
    <location>
        <begin position="157"/>
        <end position="602"/>
    </location>
</feature>
<evidence type="ECO:0000256" key="3">
    <source>
        <dbReference type="ARBA" id="ARBA00012891"/>
    </source>
</evidence>
<dbReference type="GO" id="GO:0003677">
    <property type="term" value="F:DNA binding"/>
    <property type="evidence" value="ECO:0007669"/>
    <property type="project" value="UniProtKB-KW"/>
</dbReference>
<dbReference type="PROSITE" id="PS50880">
    <property type="entry name" value="TOPRIM"/>
    <property type="match status" value="1"/>
</dbReference>
<dbReference type="GO" id="GO:0006281">
    <property type="term" value="P:DNA repair"/>
    <property type="evidence" value="ECO:0007669"/>
    <property type="project" value="TreeGrafter"/>
</dbReference>
<dbReference type="InterPro" id="IPR013825">
    <property type="entry name" value="Topo_IA_cen_sub2"/>
</dbReference>
<dbReference type="EMBL" id="MJEH01000022">
    <property type="protein sequence ID" value="OEH92759.1"/>
    <property type="molecule type" value="Genomic_DNA"/>
</dbReference>
<evidence type="ECO:0000259" key="12">
    <source>
        <dbReference type="PROSITE" id="PS50880"/>
    </source>
</evidence>
<dbReference type="InterPro" id="IPR013497">
    <property type="entry name" value="Topo_IA_cen"/>
</dbReference>
<dbReference type="Gene3D" id="2.70.20.10">
    <property type="entry name" value="Topoisomerase I, domain 3"/>
    <property type="match status" value="1"/>
</dbReference>
<evidence type="ECO:0000313" key="15">
    <source>
        <dbReference type="Proteomes" id="UP000095209"/>
    </source>
</evidence>
<dbReference type="InterPro" id="IPR005738">
    <property type="entry name" value="TopoIII"/>
</dbReference>
<dbReference type="OrthoDB" id="9803554at2"/>
<dbReference type="Pfam" id="PF13342">
    <property type="entry name" value="Toprim_Crpt"/>
    <property type="match status" value="1"/>
</dbReference>
<dbReference type="InterPro" id="IPR023405">
    <property type="entry name" value="Topo_IA_core_domain"/>
</dbReference>
<evidence type="ECO:0000256" key="10">
    <source>
        <dbReference type="ARBA" id="ARBA00032235"/>
    </source>
</evidence>
<dbReference type="Proteomes" id="UP000095209">
    <property type="component" value="Unassembled WGS sequence"/>
</dbReference>
<dbReference type="InterPro" id="IPR006171">
    <property type="entry name" value="TOPRIM_dom"/>
</dbReference>
<dbReference type="InterPro" id="IPR013826">
    <property type="entry name" value="Topo_IA_cen_sub3"/>
</dbReference>
<evidence type="ECO:0000256" key="6">
    <source>
        <dbReference type="ARBA" id="ARBA00023125"/>
    </source>
</evidence>
<dbReference type="Pfam" id="PF01131">
    <property type="entry name" value="Topoisom_bac"/>
    <property type="match status" value="1"/>
</dbReference>
<dbReference type="InterPro" id="IPR025589">
    <property type="entry name" value="Toprim_C_rpt"/>
</dbReference>
<gene>
    <name evidence="14" type="ORF">BFG57_01800</name>
</gene>
<evidence type="ECO:0000256" key="11">
    <source>
        <dbReference type="ARBA" id="ARBA00032877"/>
    </source>
</evidence>
<organism evidence="14 15">
    <name type="scientific">Bacillus solimangrovi</name>
    <dbReference type="NCBI Taxonomy" id="1305675"/>
    <lineage>
        <taxon>Bacteria</taxon>
        <taxon>Bacillati</taxon>
        <taxon>Bacillota</taxon>
        <taxon>Bacilli</taxon>
        <taxon>Bacillales</taxon>
        <taxon>Bacillaceae</taxon>
        <taxon>Bacillus</taxon>
    </lineage>
</organism>
<dbReference type="Pfam" id="PF01751">
    <property type="entry name" value="Toprim"/>
    <property type="match status" value="1"/>
</dbReference>
<dbReference type="InterPro" id="IPR034144">
    <property type="entry name" value="TOPRIM_TopoIII"/>
</dbReference>
<dbReference type="AlphaFoldDB" id="A0A1E5LFA4"/>
<dbReference type="GO" id="GO:0006310">
    <property type="term" value="P:DNA recombination"/>
    <property type="evidence" value="ECO:0007669"/>
    <property type="project" value="TreeGrafter"/>
</dbReference>
<dbReference type="EC" id="5.6.2.1" evidence="3"/>
<protein>
    <recommendedName>
        <fullName evidence="3">DNA topoisomerase</fullName>
        <ecNumber evidence="3">5.6.2.1</ecNumber>
    </recommendedName>
    <alternativeName>
        <fullName evidence="11">Omega-protein</fullName>
    </alternativeName>
    <alternativeName>
        <fullName evidence="10">Relaxing enzyme</fullName>
    </alternativeName>
    <alternativeName>
        <fullName evidence="8">Swivelase</fullName>
    </alternativeName>
    <alternativeName>
        <fullName evidence="9">Untwisting enzyme</fullName>
    </alternativeName>
</protein>
<dbReference type="NCBIfam" id="NF005829">
    <property type="entry name" value="PRK07726.1"/>
    <property type="match status" value="1"/>
</dbReference>
<evidence type="ECO:0000313" key="14">
    <source>
        <dbReference type="EMBL" id="OEH92759.1"/>
    </source>
</evidence>
<dbReference type="InterPro" id="IPR000380">
    <property type="entry name" value="Topo_IA"/>
</dbReference>
<dbReference type="Gene3D" id="1.10.460.10">
    <property type="entry name" value="Topoisomerase I, domain 2"/>
    <property type="match status" value="1"/>
</dbReference>
<dbReference type="SMART" id="SM00493">
    <property type="entry name" value="TOPRIM"/>
    <property type="match status" value="1"/>
</dbReference>
<evidence type="ECO:0000256" key="9">
    <source>
        <dbReference type="ARBA" id="ARBA00031985"/>
    </source>
</evidence>
<dbReference type="STRING" id="1305675.BFG57_01800"/>
<dbReference type="PANTHER" id="PTHR11390:SF21">
    <property type="entry name" value="DNA TOPOISOMERASE 3-ALPHA"/>
    <property type="match status" value="1"/>
</dbReference>
<dbReference type="SMART" id="SM00437">
    <property type="entry name" value="TOP1Ac"/>
    <property type="match status" value="1"/>
</dbReference>
<reference evidence="14 15" key="1">
    <citation type="submission" date="2016-08" db="EMBL/GenBank/DDBJ databases">
        <title>Genome of Bacillus solimangrovi GH2-4.</title>
        <authorList>
            <person name="Lim S."/>
            <person name="Kim B.-C."/>
        </authorList>
    </citation>
    <scope>NUCLEOTIDE SEQUENCE [LARGE SCALE GENOMIC DNA]</scope>
    <source>
        <strain evidence="14 15">GH2-4</strain>
    </source>
</reference>
<dbReference type="NCBIfam" id="TIGR01056">
    <property type="entry name" value="topB"/>
    <property type="match status" value="1"/>
</dbReference>
<dbReference type="PROSITE" id="PS52039">
    <property type="entry name" value="TOPO_IA_2"/>
    <property type="match status" value="1"/>
</dbReference>
<dbReference type="SUPFAM" id="SSF56712">
    <property type="entry name" value="Prokaryotic type I DNA topoisomerase"/>
    <property type="match status" value="1"/>
</dbReference>
<dbReference type="PANTHER" id="PTHR11390">
    <property type="entry name" value="PROKARYOTIC DNA TOPOISOMERASE"/>
    <property type="match status" value="1"/>
</dbReference>
<dbReference type="GO" id="GO:0003917">
    <property type="term" value="F:DNA topoisomerase type I (single strand cut, ATP-independent) activity"/>
    <property type="evidence" value="ECO:0007669"/>
    <property type="project" value="UniProtKB-EC"/>
</dbReference>
<accession>A0A1E5LFA4</accession>
<evidence type="ECO:0000256" key="5">
    <source>
        <dbReference type="ARBA" id="ARBA00023029"/>
    </source>
</evidence>
<evidence type="ECO:0000256" key="1">
    <source>
        <dbReference type="ARBA" id="ARBA00000213"/>
    </source>
</evidence>
<dbReference type="InterPro" id="IPR013824">
    <property type="entry name" value="Topo_IA_cen_sub1"/>
</dbReference>
<evidence type="ECO:0000256" key="7">
    <source>
        <dbReference type="ARBA" id="ARBA00023235"/>
    </source>
</evidence>
<name>A0A1E5LFA4_9BACI</name>
<evidence type="ECO:0000259" key="13">
    <source>
        <dbReference type="PROSITE" id="PS52039"/>
    </source>
</evidence>
<comment type="caution">
    <text evidence="14">The sequence shown here is derived from an EMBL/GenBank/DDBJ whole genome shotgun (WGS) entry which is preliminary data.</text>
</comment>
<keyword evidence="7 14" id="KW-0413">Isomerase</keyword>
<sequence length="720" mass="82036">MKLIIAEKPDQGLKLASPFSHERKGDYLEIKPNDFFPEGALLTWAIGHLCELVPPEQYHSQWKKWSLEQLPLLPDKFQHQVTRGKGKQFNVVKKLVQNQSVRSIIIASDAGREGEAIVRTILSLCHNKKPIERLWISSLTPNSVKNGFENLLSEEETRPIYYEALSRSCADWLVGMNASRVYTLLLQEKGISDVFSTGRVQTPTLALIEEREKEIEDFKSESFWEVVASFNIESKTYIGKWHKDNETRIKNEKEADAIAHFCENKRFEVKEVVKEKKEYNPPFLFNLSSLQATANQLFKFPPKKTLDVAQKLYVKGIISYPRSDSAFVTKEEAAGFPNILSKLSQFNEYQIYFPTTFDSIMNNKRYVNEKKVTDHYAIIPTEQVTNPSKLSGDEQKIYDLIIRRLIAAHYNNAIFNYTVIHSLVDGRATFISKGKELVEQGWRKVIYQDTKLKKNGEEDLLLPNLEQGESGVVEHTEVKDGKTQPPKRYTEGQLITLMKTVGKRLEDSELSKVLNQTEGLGTEATRAGIIDVLKARKYIEVKKNQVYVLDKGRVLIEAVGSNVLSSAEMTAKWEKRLREIGHGKASPTQFMEQAKKLTKKLIEDAKSQSQAWKFEHVDIKSIQRTSSKKKRATGKPIGNCKKCDGKVIDKGSFYGCSKYTQTNCDFTISKKILGKTISQSNVKKLLNDESTNLIKGFKKGDKVFDAKLGWSENNLSFVFN</sequence>
<comment type="similarity">
    <text evidence="2">Belongs to the type IA topoisomerase family.</text>
</comment>
<keyword evidence="15" id="KW-1185">Reference proteome</keyword>
<feature type="domain" description="Toprim" evidence="12">
    <location>
        <begin position="1"/>
        <end position="140"/>
    </location>
</feature>
<dbReference type="SMART" id="SM00436">
    <property type="entry name" value="TOP1Bc"/>
    <property type="match status" value="1"/>
</dbReference>
<dbReference type="InterPro" id="IPR003601">
    <property type="entry name" value="Topo_IA_2"/>
</dbReference>
<dbReference type="Gene3D" id="3.40.50.140">
    <property type="match status" value="1"/>
</dbReference>
<evidence type="ECO:0000256" key="8">
    <source>
        <dbReference type="ARBA" id="ARBA00030003"/>
    </source>
</evidence>
<dbReference type="GO" id="GO:0043597">
    <property type="term" value="C:cytoplasmic replication fork"/>
    <property type="evidence" value="ECO:0007669"/>
    <property type="project" value="TreeGrafter"/>
</dbReference>
<comment type="catalytic activity">
    <reaction evidence="1">
        <text>ATP-independent breakage of single-stranded DNA, followed by passage and rejoining.</text>
        <dbReference type="EC" id="5.6.2.1"/>
    </reaction>
</comment>
<evidence type="ECO:0000256" key="2">
    <source>
        <dbReference type="ARBA" id="ARBA00009446"/>
    </source>
</evidence>
<proteinExistence type="inferred from homology"/>
<dbReference type="Gene3D" id="1.10.290.10">
    <property type="entry name" value="Topoisomerase I, domain 4"/>
    <property type="match status" value="1"/>
</dbReference>
<dbReference type="CDD" id="cd03362">
    <property type="entry name" value="TOPRIM_TopoIA_TopoIII"/>
    <property type="match status" value="1"/>
</dbReference>
<dbReference type="PRINTS" id="PR00417">
    <property type="entry name" value="PRTPISMRASEI"/>
</dbReference>
<dbReference type="RefSeq" id="WP_069717201.1">
    <property type="nucleotide sequence ID" value="NZ_MJEH01000022.1"/>
</dbReference>
<keyword evidence="6" id="KW-0238">DNA-binding</keyword>
<dbReference type="InterPro" id="IPR003602">
    <property type="entry name" value="Topo_IA_DNA-bd_dom"/>
</dbReference>
<dbReference type="GO" id="GO:0006265">
    <property type="term" value="P:DNA topological change"/>
    <property type="evidence" value="ECO:0007669"/>
    <property type="project" value="InterPro"/>
</dbReference>